<evidence type="ECO:0000256" key="3">
    <source>
        <dbReference type="RuleBase" id="RU361235"/>
    </source>
</evidence>
<feature type="chain" id="PRO_5041783229" description="Carboxylic ester hydrolase" evidence="3">
    <location>
        <begin position="19"/>
        <end position="544"/>
    </location>
</feature>
<dbReference type="PANTHER" id="PTHR11559">
    <property type="entry name" value="CARBOXYLESTERASE"/>
    <property type="match status" value="1"/>
</dbReference>
<dbReference type="InterPro" id="IPR019819">
    <property type="entry name" value="Carboxylesterase_B_CS"/>
</dbReference>
<dbReference type="PROSITE" id="PS00122">
    <property type="entry name" value="CARBOXYLESTERASE_B_1"/>
    <property type="match status" value="1"/>
</dbReference>
<evidence type="ECO:0000259" key="4">
    <source>
        <dbReference type="Pfam" id="PF00135"/>
    </source>
</evidence>
<accession>A0AAD7A5Q6</accession>
<evidence type="ECO:0000256" key="1">
    <source>
        <dbReference type="ARBA" id="ARBA00005964"/>
    </source>
</evidence>
<dbReference type="GO" id="GO:0016787">
    <property type="term" value="F:hydrolase activity"/>
    <property type="evidence" value="ECO:0007669"/>
    <property type="project" value="UniProtKB-KW"/>
</dbReference>
<dbReference type="InterPro" id="IPR050309">
    <property type="entry name" value="Type-B_Carboxylest/Lipase"/>
</dbReference>
<dbReference type="SUPFAM" id="SSF53474">
    <property type="entry name" value="alpha/beta-Hydrolases"/>
    <property type="match status" value="1"/>
</dbReference>
<protein>
    <recommendedName>
        <fullName evidence="3">Carboxylic ester hydrolase</fullName>
        <ecNumber evidence="3">3.1.1.-</ecNumber>
    </recommendedName>
</protein>
<dbReference type="Pfam" id="PF00135">
    <property type="entry name" value="COesterase"/>
    <property type="match status" value="1"/>
</dbReference>
<dbReference type="EMBL" id="JARIHO010000015">
    <property type="protein sequence ID" value="KAJ7349966.1"/>
    <property type="molecule type" value="Genomic_DNA"/>
</dbReference>
<keyword evidence="2 3" id="KW-0378">Hydrolase</keyword>
<dbReference type="InterPro" id="IPR002018">
    <property type="entry name" value="CarbesteraseB"/>
</dbReference>
<evidence type="ECO:0000256" key="2">
    <source>
        <dbReference type="ARBA" id="ARBA00022801"/>
    </source>
</evidence>
<dbReference type="InterPro" id="IPR029058">
    <property type="entry name" value="AB_hydrolase_fold"/>
</dbReference>
<evidence type="ECO:0000313" key="5">
    <source>
        <dbReference type="EMBL" id="KAJ7349966.1"/>
    </source>
</evidence>
<name>A0AAD7A5Q6_9AGAR</name>
<sequence length="544" mass="59320">MLASFVFLVLQLTASSLAAPTVQLDHATVTGVANGPLKKFLGIPYVLPPIGPLRLRLPQPIPPYNQNFVATEYGPICPQMEQKLVLPDFVPDIVREEFAGIGAPIALPQSEDCLTVNVIAPANATIHSKLPVLVWIYGGGFEIGYPSSTDGSVLVNQSIALGSPVVYVSLNYRLNVFGFLASKEVKKAGLGNLGLHDQRQALRWVQRYITQFGGDPAKVTLWGESAGAISTAAHLVTNGGNNEGLFRAAIMDSGAPPYVGDITHGQPSYDFIVAQTGCSGAHDTLECLREAPFESLMRATNSTPNMFSYQALAETFIIRVDGVFLTDNPQQLVKRGSVAKVPFINGVNDDEGTLFSFTALNISTTADLVTYWQTYYLPRAPRAEIEAVFELYPADPVSPAGSPFDTGAENALTPQFKRFAAIMGDLVFQGPHRFFMQERADKQEAWAYLYKRGKTTPYLGTFHSSELANAYGGGDLGEHFIRFAATLNPSSNTNDTDVAWPRYTNESPNLLTFLDGDVPLAITRDDYRVEAIRAVTELMLKYPY</sequence>
<dbReference type="InterPro" id="IPR019826">
    <property type="entry name" value="Carboxylesterase_B_AS"/>
</dbReference>
<gene>
    <name evidence="5" type="ORF">DFH08DRAFT_777503</name>
</gene>
<dbReference type="AlphaFoldDB" id="A0AAD7A5Q6"/>
<feature type="domain" description="Carboxylesterase type B" evidence="4">
    <location>
        <begin position="19"/>
        <end position="511"/>
    </location>
</feature>
<comment type="similarity">
    <text evidence="1 3">Belongs to the type-B carboxylesterase/lipase family.</text>
</comment>
<feature type="signal peptide" evidence="3">
    <location>
        <begin position="1"/>
        <end position="18"/>
    </location>
</feature>
<dbReference type="PROSITE" id="PS00941">
    <property type="entry name" value="CARBOXYLESTERASE_B_2"/>
    <property type="match status" value="1"/>
</dbReference>
<keyword evidence="6" id="KW-1185">Reference proteome</keyword>
<dbReference type="Gene3D" id="3.40.50.1820">
    <property type="entry name" value="alpha/beta hydrolase"/>
    <property type="match status" value="1"/>
</dbReference>
<organism evidence="5 6">
    <name type="scientific">Mycena albidolilacea</name>
    <dbReference type="NCBI Taxonomy" id="1033008"/>
    <lineage>
        <taxon>Eukaryota</taxon>
        <taxon>Fungi</taxon>
        <taxon>Dikarya</taxon>
        <taxon>Basidiomycota</taxon>
        <taxon>Agaricomycotina</taxon>
        <taxon>Agaricomycetes</taxon>
        <taxon>Agaricomycetidae</taxon>
        <taxon>Agaricales</taxon>
        <taxon>Marasmiineae</taxon>
        <taxon>Mycenaceae</taxon>
        <taxon>Mycena</taxon>
    </lineage>
</organism>
<keyword evidence="3" id="KW-0732">Signal</keyword>
<proteinExistence type="inferred from homology"/>
<evidence type="ECO:0000313" key="6">
    <source>
        <dbReference type="Proteomes" id="UP001218218"/>
    </source>
</evidence>
<reference evidence="5" key="1">
    <citation type="submission" date="2023-03" db="EMBL/GenBank/DDBJ databases">
        <title>Massive genome expansion in bonnet fungi (Mycena s.s.) driven by repeated elements and novel gene families across ecological guilds.</title>
        <authorList>
            <consortium name="Lawrence Berkeley National Laboratory"/>
            <person name="Harder C.B."/>
            <person name="Miyauchi S."/>
            <person name="Viragh M."/>
            <person name="Kuo A."/>
            <person name="Thoen E."/>
            <person name="Andreopoulos B."/>
            <person name="Lu D."/>
            <person name="Skrede I."/>
            <person name="Drula E."/>
            <person name="Henrissat B."/>
            <person name="Morin E."/>
            <person name="Kohler A."/>
            <person name="Barry K."/>
            <person name="LaButti K."/>
            <person name="Morin E."/>
            <person name="Salamov A."/>
            <person name="Lipzen A."/>
            <person name="Mereny Z."/>
            <person name="Hegedus B."/>
            <person name="Baldrian P."/>
            <person name="Stursova M."/>
            <person name="Weitz H."/>
            <person name="Taylor A."/>
            <person name="Grigoriev I.V."/>
            <person name="Nagy L.G."/>
            <person name="Martin F."/>
            <person name="Kauserud H."/>
        </authorList>
    </citation>
    <scope>NUCLEOTIDE SEQUENCE</scope>
    <source>
        <strain evidence="5">CBHHK002</strain>
    </source>
</reference>
<dbReference type="Proteomes" id="UP001218218">
    <property type="component" value="Unassembled WGS sequence"/>
</dbReference>
<dbReference type="EC" id="3.1.1.-" evidence="3"/>
<comment type="caution">
    <text evidence="5">The sequence shown here is derived from an EMBL/GenBank/DDBJ whole genome shotgun (WGS) entry which is preliminary data.</text>
</comment>